<comment type="similarity">
    <text evidence="1">Belongs to the ATP-dependent AMP-binding enzyme family.</text>
</comment>
<accession>A0A8C0BFS9</accession>
<evidence type="ECO:0000256" key="13">
    <source>
        <dbReference type="ARBA" id="ARBA00026121"/>
    </source>
</evidence>
<dbReference type="SUPFAM" id="SSF56801">
    <property type="entry name" value="Acetyl-CoA synthetase-like"/>
    <property type="match status" value="1"/>
</dbReference>
<reference evidence="18" key="2">
    <citation type="submission" date="2025-09" db="UniProtKB">
        <authorList>
            <consortium name="Ensembl"/>
        </authorList>
    </citation>
    <scope>IDENTIFICATION</scope>
</reference>
<evidence type="ECO:0000256" key="11">
    <source>
        <dbReference type="ARBA" id="ARBA00024565"/>
    </source>
</evidence>
<evidence type="ECO:0000256" key="16">
    <source>
        <dbReference type="SAM" id="Phobius"/>
    </source>
</evidence>
<dbReference type="AlphaFoldDB" id="A0A8C0BFS9"/>
<dbReference type="EC" id="6.2.1.15" evidence="12"/>
<evidence type="ECO:0000256" key="12">
    <source>
        <dbReference type="ARBA" id="ARBA00026113"/>
    </source>
</evidence>
<evidence type="ECO:0000256" key="8">
    <source>
        <dbReference type="ARBA" id="ARBA00024495"/>
    </source>
</evidence>
<dbReference type="CDD" id="cd05927">
    <property type="entry name" value="LC-FACS_euk"/>
    <property type="match status" value="1"/>
</dbReference>
<dbReference type="GO" id="GO:0016020">
    <property type="term" value="C:membrane"/>
    <property type="evidence" value="ECO:0007669"/>
    <property type="project" value="TreeGrafter"/>
</dbReference>
<dbReference type="InterPro" id="IPR045311">
    <property type="entry name" value="LC-FACS_euk"/>
</dbReference>
<dbReference type="GO" id="GO:0005783">
    <property type="term" value="C:endoplasmic reticulum"/>
    <property type="evidence" value="ECO:0007669"/>
    <property type="project" value="TreeGrafter"/>
</dbReference>
<dbReference type="EC" id="6.2.1.3" evidence="13"/>
<evidence type="ECO:0000256" key="5">
    <source>
        <dbReference type="ARBA" id="ARBA00022840"/>
    </source>
</evidence>
<evidence type="ECO:0000313" key="18">
    <source>
        <dbReference type="Ensembl" id="ENSBJAP00000016019.1"/>
    </source>
</evidence>
<dbReference type="Gene3D" id="3.40.50.12780">
    <property type="entry name" value="N-terminal domain of ligase-like"/>
    <property type="match status" value="1"/>
</dbReference>
<dbReference type="PANTHER" id="PTHR43272:SF107">
    <property type="entry name" value="LONG-CHAIN-FATTY-ACID--COA LIGASE 5"/>
    <property type="match status" value="1"/>
</dbReference>
<comment type="catalytic activity">
    <reaction evidence="11">
        <text>(E)-hexadec-2-enoate + ATP + CoA = (2E)-hexadecenoyl-CoA + AMP + diphosphate</text>
        <dbReference type="Rhea" id="RHEA:36139"/>
        <dbReference type="ChEBI" id="CHEBI:30616"/>
        <dbReference type="ChEBI" id="CHEBI:33019"/>
        <dbReference type="ChEBI" id="CHEBI:57287"/>
        <dbReference type="ChEBI" id="CHEBI:61526"/>
        <dbReference type="ChEBI" id="CHEBI:72745"/>
        <dbReference type="ChEBI" id="CHEBI:456215"/>
    </reaction>
    <physiologicalReaction direction="left-to-right" evidence="11">
        <dbReference type="Rhea" id="RHEA:36140"/>
    </physiologicalReaction>
</comment>
<name>A0A8C0BFS9_9AVES</name>
<feature type="transmembrane region" description="Helical" evidence="16">
    <location>
        <begin position="12"/>
        <end position="32"/>
    </location>
</feature>
<comment type="catalytic activity">
    <reaction evidence="8">
        <text>12-hydroxy-(5Z,8Z,10E,14Z)-eicosatetraenoate + ATP + CoA = 12-hydroxy-(5Z,8Z,10E,14Z)-eicosatetraenoyl-CoA + AMP + diphosphate</text>
        <dbReference type="Rhea" id="RHEA:52112"/>
        <dbReference type="ChEBI" id="CHEBI:30616"/>
        <dbReference type="ChEBI" id="CHEBI:33019"/>
        <dbReference type="ChEBI" id="CHEBI:57287"/>
        <dbReference type="ChEBI" id="CHEBI:90718"/>
        <dbReference type="ChEBI" id="CHEBI:136408"/>
        <dbReference type="ChEBI" id="CHEBI:456215"/>
    </reaction>
    <physiologicalReaction direction="left-to-right" evidence="8">
        <dbReference type="Rhea" id="RHEA:52113"/>
    </physiologicalReaction>
</comment>
<keyword evidence="16" id="KW-0472">Membrane</keyword>
<evidence type="ECO:0000256" key="2">
    <source>
        <dbReference type="ARBA" id="ARBA00022598"/>
    </source>
</evidence>
<dbReference type="GO" id="GO:0010747">
    <property type="term" value="P:positive regulation of long-chain fatty acid import across plasma membrane"/>
    <property type="evidence" value="ECO:0007669"/>
    <property type="project" value="TreeGrafter"/>
</dbReference>
<dbReference type="GO" id="GO:0005739">
    <property type="term" value="C:mitochondrion"/>
    <property type="evidence" value="ECO:0007669"/>
    <property type="project" value="TreeGrafter"/>
</dbReference>
<dbReference type="PANTHER" id="PTHR43272">
    <property type="entry name" value="LONG-CHAIN-FATTY-ACID--COA LIGASE"/>
    <property type="match status" value="1"/>
</dbReference>
<protein>
    <recommendedName>
        <fullName evidence="14">Arachidonate--CoA ligase</fullName>
        <ecNumber evidence="12">6.2.1.15</ecNumber>
        <ecNumber evidence="13">6.2.1.3</ecNumber>
    </recommendedName>
</protein>
<dbReference type="InterPro" id="IPR042099">
    <property type="entry name" value="ANL_N_sf"/>
</dbReference>
<evidence type="ECO:0000259" key="17">
    <source>
        <dbReference type="Pfam" id="PF00501"/>
    </source>
</evidence>
<evidence type="ECO:0000256" key="15">
    <source>
        <dbReference type="ARBA" id="ARBA00049139"/>
    </source>
</evidence>
<keyword evidence="19" id="KW-1185">Reference proteome</keyword>
<dbReference type="Ensembl" id="ENSBJAT00000016460.1">
    <property type="protein sequence ID" value="ENSBJAP00000016019.1"/>
    <property type="gene ID" value="ENSBJAG00000010586.1"/>
</dbReference>
<comment type="catalytic activity">
    <reaction evidence="15">
        <text>hexadecanoate + ATP + CoA = hexadecanoyl-CoA + AMP + diphosphate</text>
        <dbReference type="Rhea" id="RHEA:30751"/>
        <dbReference type="ChEBI" id="CHEBI:7896"/>
        <dbReference type="ChEBI" id="CHEBI:30616"/>
        <dbReference type="ChEBI" id="CHEBI:33019"/>
        <dbReference type="ChEBI" id="CHEBI:57287"/>
        <dbReference type="ChEBI" id="CHEBI:57379"/>
        <dbReference type="ChEBI" id="CHEBI:456215"/>
    </reaction>
    <physiologicalReaction direction="left-to-right" evidence="15">
        <dbReference type="Rhea" id="RHEA:30752"/>
    </physiologicalReaction>
</comment>
<dbReference type="GO" id="GO:0035338">
    <property type="term" value="P:long-chain fatty-acyl-CoA biosynthetic process"/>
    <property type="evidence" value="ECO:0007669"/>
    <property type="project" value="TreeGrafter"/>
</dbReference>
<dbReference type="GO" id="GO:0005524">
    <property type="term" value="F:ATP binding"/>
    <property type="evidence" value="ECO:0007669"/>
    <property type="project" value="UniProtKB-KW"/>
</dbReference>
<dbReference type="InterPro" id="IPR000873">
    <property type="entry name" value="AMP-dep_synth/lig_dom"/>
</dbReference>
<evidence type="ECO:0000256" key="9">
    <source>
        <dbReference type="ARBA" id="ARBA00024532"/>
    </source>
</evidence>
<feature type="domain" description="AMP-dependent synthetase/ligase" evidence="17">
    <location>
        <begin position="102"/>
        <end position="499"/>
    </location>
</feature>
<dbReference type="Proteomes" id="UP000694555">
    <property type="component" value="Unplaced"/>
</dbReference>
<evidence type="ECO:0000256" key="6">
    <source>
        <dbReference type="ARBA" id="ARBA00024469"/>
    </source>
</evidence>
<comment type="catalytic activity">
    <reaction evidence="9">
        <text>15-hydroxy-(5Z,8Z,11Z,13E)-eicosatetraenoate + ATP + CoA = 15-hydroxy-(5Z,8Z,11Z,13E)-eicosatetraenoyl-CoA + AMP + diphosphate</text>
        <dbReference type="Rhea" id="RHEA:52116"/>
        <dbReference type="ChEBI" id="CHEBI:30616"/>
        <dbReference type="ChEBI" id="CHEBI:33019"/>
        <dbReference type="ChEBI" id="CHEBI:57287"/>
        <dbReference type="ChEBI" id="CHEBI:78832"/>
        <dbReference type="ChEBI" id="CHEBI:136409"/>
        <dbReference type="ChEBI" id="CHEBI:456215"/>
    </reaction>
    <physiologicalReaction direction="left-to-right" evidence="9">
        <dbReference type="Rhea" id="RHEA:52117"/>
    </physiologicalReaction>
</comment>
<evidence type="ECO:0000256" key="1">
    <source>
        <dbReference type="ARBA" id="ARBA00006432"/>
    </source>
</evidence>
<reference evidence="18" key="1">
    <citation type="submission" date="2025-08" db="UniProtKB">
        <authorList>
            <consortium name="Ensembl"/>
        </authorList>
    </citation>
    <scope>IDENTIFICATION</scope>
</reference>
<comment type="catalytic activity">
    <reaction evidence="7">
        <text>a long-chain fatty acid + ATP + CoA = a long-chain fatty acyl-CoA + AMP + diphosphate</text>
        <dbReference type="Rhea" id="RHEA:15421"/>
        <dbReference type="ChEBI" id="CHEBI:30616"/>
        <dbReference type="ChEBI" id="CHEBI:33019"/>
        <dbReference type="ChEBI" id="CHEBI:57287"/>
        <dbReference type="ChEBI" id="CHEBI:57560"/>
        <dbReference type="ChEBI" id="CHEBI:83139"/>
        <dbReference type="ChEBI" id="CHEBI:456215"/>
        <dbReference type="EC" id="6.2.1.3"/>
    </reaction>
    <physiologicalReaction direction="left-to-right" evidence="7">
        <dbReference type="Rhea" id="RHEA:15422"/>
    </physiologicalReaction>
</comment>
<comment type="catalytic activity">
    <reaction evidence="6">
        <text>5-hydroxy-(6E,8Z,11Z,14Z)-eicosatetraenoate + ATP + CoA = 5-hydroxy-(6E,8Z,11Z,14Z)-eicosatetraenoyl-CoA + AMP + diphosphate</text>
        <dbReference type="Rhea" id="RHEA:52108"/>
        <dbReference type="ChEBI" id="CHEBI:30616"/>
        <dbReference type="ChEBI" id="CHEBI:33019"/>
        <dbReference type="ChEBI" id="CHEBI:57287"/>
        <dbReference type="ChEBI" id="CHEBI:65341"/>
        <dbReference type="ChEBI" id="CHEBI:136407"/>
        <dbReference type="ChEBI" id="CHEBI:456215"/>
    </reaction>
    <physiologicalReaction direction="left-to-right" evidence="6">
        <dbReference type="Rhea" id="RHEA:52109"/>
    </physiologicalReaction>
</comment>
<evidence type="ECO:0000256" key="4">
    <source>
        <dbReference type="ARBA" id="ARBA00022832"/>
    </source>
</evidence>
<evidence type="ECO:0000256" key="10">
    <source>
        <dbReference type="ARBA" id="ARBA00024548"/>
    </source>
</evidence>
<dbReference type="GO" id="GO:0047676">
    <property type="term" value="F:arachidonate-CoA ligase activity"/>
    <property type="evidence" value="ECO:0007669"/>
    <property type="project" value="UniProtKB-EC"/>
</dbReference>
<proteinExistence type="inferred from homology"/>
<keyword evidence="4" id="KW-0276">Fatty acid metabolism</keyword>
<keyword evidence="2" id="KW-0436">Ligase</keyword>
<evidence type="ECO:0000256" key="3">
    <source>
        <dbReference type="ARBA" id="ARBA00022741"/>
    </source>
</evidence>
<evidence type="ECO:0000313" key="19">
    <source>
        <dbReference type="Proteomes" id="UP000694555"/>
    </source>
</evidence>
<dbReference type="Pfam" id="PF00501">
    <property type="entry name" value="AMP-binding"/>
    <property type="match status" value="1"/>
</dbReference>
<evidence type="ECO:0000256" key="7">
    <source>
        <dbReference type="ARBA" id="ARBA00024484"/>
    </source>
</evidence>
<sequence length="674" mass="75141">MIWILQVLFTPLPTPALISLIVFGAGIFLWVISRPKPVLPPVDLNKQSIGIEGGARRGALLTDNNLLSYYFEDGKTLYEVFQRGLHASGNGNCLGYRKPNQPYQWLTYKQVLDRAQYLGSGLLQKGCKQSSNQFIGIFAQNRPEWIISEYACYTYSMVAVPLYDTLGPEAIIYIVNKADISIVICDKPEKAQILLENCEKEKTPCLKTIIVMDLFDKELKDRGAKVGVEILALQEVEELGRNNIREPVPPKPEDLCIVCFTSGTTGKRLYSDASPLKQFPCAEKSSFPCTSSDITMSYLPLAHMFERVVQTVVYSCGAKVGFFQGDIKLLTDDMKTLKPTLFPVVPRLLNRIYDKIQSGAKSPVKRCLLNFAVIMKMAEIKQGIIRNDSIWDRLIFKKVQETMGGRVRIMVTGAAPISPSVLTFLRAALGCQIFEAYGQTECSAGCTFSMPGDWTTGHVGAPLACNIIKLDDVEEMNYFSSNNEGEVCIKGPNVFKGYLKDPEKTAEAIDKDGWLHTGDIGKWLPNGTLKIIDRKKNIFKLAQGEYIAPEKIENVYIRSAPVAQVFVHGESLRSFLIGIVVPDPETLPEFAAKLGVKGSYEDICKNPKAILEDMVRLGKEAGLKSFEQVKDLYIHTEMFSVENGLLTPTLKAKRAELVKLFQKQIEALYSSVQE</sequence>
<keyword evidence="5" id="KW-0067">ATP-binding</keyword>
<keyword evidence="3" id="KW-0547">Nucleotide-binding</keyword>
<comment type="catalytic activity">
    <reaction evidence="10">
        <text>(5Z,8Z,11Z,14Z)-eicosatetraenoate + ATP + CoA = (5Z,8Z,11Z,14Z)-eicosatetraenoyl-CoA + AMP + diphosphate</text>
        <dbReference type="Rhea" id="RHEA:19713"/>
        <dbReference type="ChEBI" id="CHEBI:30616"/>
        <dbReference type="ChEBI" id="CHEBI:32395"/>
        <dbReference type="ChEBI" id="CHEBI:33019"/>
        <dbReference type="ChEBI" id="CHEBI:57287"/>
        <dbReference type="ChEBI" id="CHEBI:57368"/>
        <dbReference type="ChEBI" id="CHEBI:456215"/>
        <dbReference type="EC" id="6.2.1.15"/>
    </reaction>
    <physiologicalReaction direction="left-to-right" evidence="10">
        <dbReference type="Rhea" id="RHEA:19714"/>
    </physiologicalReaction>
</comment>
<evidence type="ECO:0000256" key="14">
    <source>
        <dbReference type="ARBA" id="ARBA00032120"/>
    </source>
</evidence>
<keyword evidence="16" id="KW-1133">Transmembrane helix</keyword>
<organism evidence="18 19">
    <name type="scientific">Buteo japonicus</name>
    <dbReference type="NCBI Taxonomy" id="224669"/>
    <lineage>
        <taxon>Eukaryota</taxon>
        <taxon>Metazoa</taxon>
        <taxon>Chordata</taxon>
        <taxon>Craniata</taxon>
        <taxon>Vertebrata</taxon>
        <taxon>Euteleostomi</taxon>
        <taxon>Archelosauria</taxon>
        <taxon>Archosauria</taxon>
        <taxon>Dinosauria</taxon>
        <taxon>Saurischia</taxon>
        <taxon>Theropoda</taxon>
        <taxon>Coelurosauria</taxon>
        <taxon>Aves</taxon>
        <taxon>Neognathae</taxon>
        <taxon>Neoaves</taxon>
        <taxon>Telluraves</taxon>
        <taxon>Accipitrimorphae</taxon>
        <taxon>Accipitriformes</taxon>
        <taxon>Accipitridae</taxon>
        <taxon>Accipitrinae</taxon>
        <taxon>Buteo</taxon>
    </lineage>
</organism>
<keyword evidence="16" id="KW-0812">Transmembrane</keyword>
<keyword evidence="4" id="KW-0443">Lipid metabolism</keyword>